<reference evidence="3" key="1">
    <citation type="submission" date="2016-06" db="EMBL/GenBank/DDBJ databases">
        <authorList>
            <person name="Varghese N."/>
            <person name="Submissions Spin"/>
        </authorList>
    </citation>
    <scope>NUCLEOTIDE SEQUENCE [LARGE SCALE GENOMIC DNA]</scope>
    <source>
        <strain evidence="3">DSM 44151</strain>
    </source>
</reference>
<evidence type="ECO:0000313" key="3">
    <source>
        <dbReference type="Proteomes" id="UP000198605"/>
    </source>
</evidence>
<proteinExistence type="predicted"/>
<organism evidence="2 3">
    <name type="scientific">Micromonospora chersina</name>
    <dbReference type="NCBI Taxonomy" id="47854"/>
    <lineage>
        <taxon>Bacteria</taxon>
        <taxon>Bacillati</taxon>
        <taxon>Actinomycetota</taxon>
        <taxon>Actinomycetes</taxon>
        <taxon>Micromonosporales</taxon>
        <taxon>Micromonosporaceae</taxon>
        <taxon>Micromonospora</taxon>
    </lineage>
</organism>
<accession>A0A1C6VRZ6</accession>
<dbReference type="Proteomes" id="UP000198605">
    <property type="component" value="Unassembled WGS sequence"/>
</dbReference>
<name>A0A1C6VRZ6_9ACTN</name>
<evidence type="ECO:0000256" key="1">
    <source>
        <dbReference type="SAM" id="Phobius"/>
    </source>
</evidence>
<dbReference type="AlphaFoldDB" id="A0A1C6VRZ6"/>
<sequence>MCPALGAGASLIRNQELGRLPWLAPLFFRAFFLRAFFAMLCLLVLVTVRPRASAAEVAYRFPGAGNRRR</sequence>
<dbReference type="EMBL" id="FMIB01000002">
    <property type="protein sequence ID" value="SCL69075.1"/>
    <property type="molecule type" value="Genomic_DNA"/>
</dbReference>
<evidence type="ECO:0000313" key="2">
    <source>
        <dbReference type="EMBL" id="SCL69075.1"/>
    </source>
</evidence>
<keyword evidence="3" id="KW-1185">Reference proteome</keyword>
<keyword evidence="1" id="KW-0812">Transmembrane</keyword>
<protein>
    <submittedName>
        <fullName evidence="2">Uncharacterized protein</fullName>
    </submittedName>
</protein>
<gene>
    <name evidence="2" type="ORF">GA0070603_4984</name>
</gene>
<keyword evidence="1" id="KW-1133">Transmembrane helix</keyword>
<dbReference type="STRING" id="47854.GA0070603_4984"/>
<keyword evidence="1" id="KW-0472">Membrane</keyword>
<feature type="transmembrane region" description="Helical" evidence="1">
    <location>
        <begin position="26"/>
        <end position="46"/>
    </location>
</feature>